<accession>A0A2M8L7J9</accession>
<dbReference type="SUPFAM" id="SSF53335">
    <property type="entry name" value="S-adenosyl-L-methionine-dependent methyltransferases"/>
    <property type="match status" value="1"/>
</dbReference>
<dbReference type="EMBL" id="PFEM01000011">
    <property type="protein sequence ID" value="PJE70220.1"/>
    <property type="molecule type" value="Genomic_DNA"/>
</dbReference>
<feature type="domain" description="Methyltransferase type 11" evidence="1">
    <location>
        <begin position="51"/>
        <end position="144"/>
    </location>
</feature>
<evidence type="ECO:0000313" key="3">
    <source>
        <dbReference type="Proteomes" id="UP000231579"/>
    </source>
</evidence>
<organism evidence="2 3">
    <name type="scientific">Candidatus Shapirobacteria bacterium CG10_big_fil_rev_8_21_14_0_10_48_15</name>
    <dbReference type="NCBI Taxonomy" id="1974484"/>
    <lineage>
        <taxon>Bacteria</taxon>
        <taxon>Candidatus Shapironibacteriota</taxon>
    </lineage>
</organism>
<proteinExistence type="predicted"/>
<dbReference type="Gene3D" id="3.40.50.150">
    <property type="entry name" value="Vaccinia Virus protein VP39"/>
    <property type="match status" value="1"/>
</dbReference>
<protein>
    <recommendedName>
        <fullName evidence="1">Methyltransferase type 11 domain-containing protein</fullName>
    </recommendedName>
</protein>
<dbReference type="InterPro" id="IPR013216">
    <property type="entry name" value="Methyltransf_11"/>
</dbReference>
<name>A0A2M8L7J9_9BACT</name>
<dbReference type="Proteomes" id="UP000231579">
    <property type="component" value="Unassembled WGS sequence"/>
</dbReference>
<dbReference type="PANTHER" id="PTHR43861">
    <property type="entry name" value="TRANS-ACONITATE 2-METHYLTRANSFERASE-RELATED"/>
    <property type="match status" value="1"/>
</dbReference>
<evidence type="ECO:0000313" key="2">
    <source>
        <dbReference type="EMBL" id="PJE70220.1"/>
    </source>
</evidence>
<dbReference type="GO" id="GO:0008757">
    <property type="term" value="F:S-adenosylmethionine-dependent methyltransferase activity"/>
    <property type="evidence" value="ECO:0007669"/>
    <property type="project" value="InterPro"/>
</dbReference>
<evidence type="ECO:0000259" key="1">
    <source>
        <dbReference type="Pfam" id="PF08241"/>
    </source>
</evidence>
<dbReference type="InterPro" id="IPR029063">
    <property type="entry name" value="SAM-dependent_MTases_sf"/>
</dbReference>
<dbReference type="Pfam" id="PF08241">
    <property type="entry name" value="Methyltransf_11"/>
    <property type="match status" value="1"/>
</dbReference>
<comment type="caution">
    <text evidence="2">The sequence shown here is derived from an EMBL/GenBank/DDBJ whole genome shotgun (WGS) entry which is preliminary data.</text>
</comment>
<gene>
    <name evidence="2" type="ORF">COU97_00875</name>
</gene>
<dbReference type="AlphaFoldDB" id="A0A2M8L7J9"/>
<reference evidence="3" key="1">
    <citation type="submission" date="2017-09" db="EMBL/GenBank/DDBJ databases">
        <title>Depth-based differentiation of microbial function through sediment-hosted aquifers and enrichment of novel symbionts in the deep terrestrial subsurface.</title>
        <authorList>
            <person name="Probst A.J."/>
            <person name="Ladd B."/>
            <person name="Jarett J.K."/>
            <person name="Geller-Mcgrath D.E."/>
            <person name="Sieber C.M.K."/>
            <person name="Emerson J.B."/>
            <person name="Anantharaman K."/>
            <person name="Thomas B.C."/>
            <person name="Malmstrom R."/>
            <person name="Stieglmeier M."/>
            <person name="Klingl A."/>
            <person name="Woyke T."/>
            <person name="Ryan C.M."/>
            <person name="Banfield J.F."/>
        </authorList>
    </citation>
    <scope>NUCLEOTIDE SEQUENCE [LARGE SCALE GENOMIC DNA]</scope>
</reference>
<sequence>MKLVYQHNYSELEPRMLSFHNRQQKAQKIVAIISNFVNHAKKQRPKDLICLEVGCAAGMMTNIFGNSFKAVVGVDIDRQAIAIAKRKNRKSIVSFKISDALKLPFKKNCFDLVICNNVYEHVPDPNLMMAEIWRVLRDNGFCYFAGPNKYAFLEPHYSLPCLSWFPKQFGSLYLKMTGKGDYYYETLLSQKQLRKLASKFKITDYTVEVLKKPLQFHASHHLQKPFSYLPRSFISLALPFLPSFFWILTKK</sequence>
<dbReference type="CDD" id="cd02440">
    <property type="entry name" value="AdoMet_MTases"/>
    <property type="match status" value="1"/>
</dbReference>